<keyword evidence="5 9" id="KW-0547">Nucleotide-binding</keyword>
<feature type="binding site" evidence="9">
    <location>
        <position position="170"/>
    </location>
    <ligand>
        <name>L-aspartate</name>
        <dbReference type="ChEBI" id="CHEBI:29991"/>
    </ligand>
</feature>
<dbReference type="InterPro" id="IPR012340">
    <property type="entry name" value="NA-bd_OB-fold"/>
</dbReference>
<name>C2XTH5_BACMY</name>
<feature type="domain" description="Aminoacyl-transfer RNA synthetases class-II family profile" evidence="10">
    <location>
        <begin position="137"/>
        <end position="437"/>
    </location>
</feature>
<keyword evidence="4 9" id="KW-0436">Ligase</keyword>
<dbReference type="Proteomes" id="UP000001753">
    <property type="component" value="Chromosome"/>
</dbReference>
<dbReference type="GO" id="GO:0140096">
    <property type="term" value="F:catalytic activity, acting on a protein"/>
    <property type="evidence" value="ECO:0007669"/>
    <property type="project" value="UniProtKB-ARBA"/>
</dbReference>
<gene>
    <name evidence="9" type="primary">aspS</name>
    <name evidence="11" type="ORF">bcere0026_19950</name>
</gene>
<dbReference type="AlphaFoldDB" id="C2XTH5"/>
<dbReference type="NCBIfam" id="NF003483">
    <property type="entry name" value="PRK05159.1"/>
    <property type="match status" value="1"/>
</dbReference>
<evidence type="ECO:0000256" key="8">
    <source>
        <dbReference type="ARBA" id="ARBA00023146"/>
    </source>
</evidence>
<feature type="binding site" evidence="9">
    <location>
        <begin position="222"/>
        <end position="224"/>
    </location>
    <ligand>
        <name>ATP</name>
        <dbReference type="ChEBI" id="CHEBI:30616"/>
    </ligand>
</feature>
<dbReference type="GO" id="GO:0016740">
    <property type="term" value="F:transferase activity"/>
    <property type="evidence" value="ECO:0007669"/>
    <property type="project" value="UniProtKB-ARBA"/>
</dbReference>
<dbReference type="EC" id="6.1.1.12" evidence="9"/>
<evidence type="ECO:0000256" key="5">
    <source>
        <dbReference type="ARBA" id="ARBA00022741"/>
    </source>
</evidence>
<dbReference type="PROSITE" id="PS50862">
    <property type="entry name" value="AA_TRNA_LIGASE_II"/>
    <property type="match status" value="1"/>
</dbReference>
<dbReference type="Gene3D" id="3.30.930.10">
    <property type="entry name" value="Bira Bifunctional Protein, Domain 2"/>
    <property type="match status" value="1"/>
</dbReference>
<sequence length="437" mass="50113">MEGNVMDQIMKRSLTRECTEHGGKVVLLQGWVKKIRHLGNVSFLLLRDRTGVIQCVLENELAGYKVDVESVVQIIGEIVETPKTELGVEILAHEVKVLNGAESLPFEINKKKLQVGLDQLLNERVLSLRHERIAAIFKVKSTLVQSFSEFLIENDFTRVFTPKIVSQGAEGGANVFKLPYFQKEAYLAQSPQFYKQMMVAGGLERVFEIAPVYRAEHHNSSRHLNEYISLDVELGFIHDFHEVMQLETDVLRYMFQQVAKNCEKELQLLQIEVPVITEIPKITLLEAQEILKNKYRKESPMGDLDTEGEKLLGKYVKETYDSEFVFITHYPKEARPMYTMPNKENEAITDSFDLLYKGLEITSGAQRIHNHEMLLASFKEKGLHPEKFQSYLDTFRYGCPPHGGFGIGLERVVYRLLELSNVREASAFPRDCTRLIP</sequence>
<dbReference type="GO" id="GO:0017101">
    <property type="term" value="C:aminoacyl-tRNA synthetase multienzyme complex"/>
    <property type="evidence" value="ECO:0007669"/>
    <property type="project" value="TreeGrafter"/>
</dbReference>
<comment type="similarity">
    <text evidence="2 9">Belongs to the class-II aminoacyl-tRNA synthetase family. Type 2 subfamily.</text>
</comment>
<dbReference type="InterPro" id="IPR006195">
    <property type="entry name" value="aa-tRNA-synth_II"/>
</dbReference>
<feature type="binding site" evidence="9">
    <location>
        <position position="363"/>
    </location>
    <ligand>
        <name>L-aspartate</name>
        <dbReference type="ChEBI" id="CHEBI:29991"/>
    </ligand>
</feature>
<keyword evidence="6 9" id="KW-0067">ATP-binding</keyword>
<evidence type="ECO:0000256" key="4">
    <source>
        <dbReference type="ARBA" id="ARBA00022598"/>
    </source>
</evidence>
<comment type="subcellular location">
    <subcellularLocation>
        <location evidence="1 9">Cytoplasm</location>
    </subcellularLocation>
</comment>
<dbReference type="CDD" id="cd00776">
    <property type="entry name" value="AsxRS_core"/>
    <property type="match status" value="1"/>
</dbReference>
<feature type="binding site" evidence="9">
    <location>
        <position position="367"/>
    </location>
    <ligand>
        <name>L-aspartate</name>
        <dbReference type="ChEBI" id="CHEBI:29991"/>
    </ligand>
</feature>
<organism evidence="11">
    <name type="scientific">Bacillus mycoides</name>
    <dbReference type="NCBI Taxonomy" id="1405"/>
    <lineage>
        <taxon>Bacteria</taxon>
        <taxon>Bacillati</taxon>
        <taxon>Bacillota</taxon>
        <taxon>Bacilli</taxon>
        <taxon>Bacillales</taxon>
        <taxon>Bacillaceae</taxon>
        <taxon>Bacillus</taxon>
        <taxon>Bacillus cereus group</taxon>
    </lineage>
</organism>
<dbReference type="InterPro" id="IPR004364">
    <property type="entry name" value="Aa-tRNA-synt_II"/>
</dbReference>
<dbReference type="Gene3D" id="2.40.50.140">
    <property type="entry name" value="Nucleic acid-binding proteins"/>
    <property type="match status" value="1"/>
</dbReference>
<dbReference type="GO" id="GO:0005829">
    <property type="term" value="C:cytosol"/>
    <property type="evidence" value="ECO:0007669"/>
    <property type="project" value="TreeGrafter"/>
</dbReference>
<dbReference type="GO" id="GO:0005524">
    <property type="term" value="F:ATP binding"/>
    <property type="evidence" value="ECO:0007669"/>
    <property type="project" value="UniProtKB-UniRule"/>
</dbReference>
<dbReference type="HOGENOM" id="CLU_004553_2_1_9"/>
<feature type="region of interest" description="Aspartate" evidence="9">
    <location>
        <begin position="192"/>
        <end position="195"/>
    </location>
</feature>
<comment type="caution">
    <text evidence="9">Lacks conserved residue(s) required for the propagation of feature annotation.</text>
</comment>
<dbReference type="NCBIfam" id="TIGR00458">
    <property type="entry name" value="aspS_nondisc"/>
    <property type="match status" value="1"/>
</dbReference>
<evidence type="ECO:0000313" key="11">
    <source>
        <dbReference type="EMBL" id="EEL71035.1"/>
    </source>
</evidence>
<feature type="binding site" evidence="9">
    <location>
        <begin position="214"/>
        <end position="216"/>
    </location>
    <ligand>
        <name>ATP</name>
        <dbReference type="ChEBI" id="CHEBI:30616"/>
    </ligand>
</feature>
<keyword evidence="3 9" id="KW-0963">Cytoplasm</keyword>
<proteinExistence type="inferred from homology"/>
<protein>
    <recommendedName>
        <fullName evidence="9">Aspartate--tRNA ligase</fullName>
        <ecNumber evidence="9">6.1.1.12</ecNumber>
    </recommendedName>
    <alternativeName>
        <fullName evidence="9">Aspartyl-tRNA synthetase</fullName>
        <shortName evidence="9">AspRS</shortName>
    </alternativeName>
</protein>
<evidence type="ECO:0000256" key="3">
    <source>
        <dbReference type="ARBA" id="ARBA00022490"/>
    </source>
</evidence>
<reference evidence="11" key="1">
    <citation type="journal article" date="2012" name="Genome Res.">
        <title>Genomic characterization of the Bacillus cereus sensu lato species: Backdrop to the evolution of Bacillus anthracis.</title>
        <authorList>
            <person name="Zwick M.E."/>
            <person name="Joseph S.J."/>
            <person name="Didelot X."/>
            <person name="Chen P.E."/>
            <person name="Bishop-Lilly K.A."/>
            <person name="Stewart A.C."/>
            <person name="Willner K."/>
            <person name="Nolan N."/>
            <person name="Lentz S."/>
            <person name="Thomason M.K."/>
            <person name="Sozhamannan S."/>
            <person name="Mateczun A.J."/>
            <person name="Du L."/>
            <person name="Read T.D."/>
        </authorList>
    </citation>
    <scope>NUCLEOTIDE SEQUENCE [LARGE SCALE GENOMIC DNA]</scope>
    <source>
        <strain evidence="11">AH603</strain>
    </source>
</reference>
<dbReference type="HAMAP" id="MF_02075">
    <property type="entry name" value="Asp_tRNA_synth_type2"/>
    <property type="match status" value="1"/>
</dbReference>
<dbReference type="PANTHER" id="PTHR43450:SF1">
    <property type="entry name" value="ASPARTATE--TRNA LIGASE, CYTOPLASMIC"/>
    <property type="match status" value="1"/>
</dbReference>
<dbReference type="GO" id="GO:0004815">
    <property type="term" value="F:aspartate-tRNA ligase activity"/>
    <property type="evidence" value="ECO:0007669"/>
    <property type="project" value="UniProtKB-UniRule"/>
</dbReference>
<dbReference type="InterPro" id="IPR002312">
    <property type="entry name" value="Asp/Asn-tRNA-synth_IIb"/>
</dbReference>
<evidence type="ECO:0000259" key="10">
    <source>
        <dbReference type="PROSITE" id="PS50862"/>
    </source>
</evidence>
<dbReference type="Pfam" id="PF01336">
    <property type="entry name" value="tRNA_anti-codon"/>
    <property type="match status" value="1"/>
</dbReference>
<dbReference type="SUPFAM" id="SSF55681">
    <property type="entry name" value="Class II aaRS and biotin synthetases"/>
    <property type="match status" value="1"/>
</dbReference>
<evidence type="ECO:0000256" key="1">
    <source>
        <dbReference type="ARBA" id="ARBA00004496"/>
    </source>
</evidence>
<accession>C2XTH5</accession>
<dbReference type="GO" id="GO:0003723">
    <property type="term" value="F:RNA binding"/>
    <property type="evidence" value="ECO:0007669"/>
    <property type="project" value="TreeGrafter"/>
</dbReference>
<dbReference type="InterPro" id="IPR045864">
    <property type="entry name" value="aa-tRNA-synth_II/BPL/LPL"/>
</dbReference>
<dbReference type="FunFam" id="3.30.930.10:FF:000038">
    <property type="entry name" value="Aspartate--tRNA ligase"/>
    <property type="match status" value="1"/>
</dbReference>
<comment type="catalytic activity">
    <reaction evidence="9">
        <text>tRNA(Asp) + L-aspartate + ATP = L-aspartyl-tRNA(Asp) + AMP + diphosphate</text>
        <dbReference type="Rhea" id="RHEA:19649"/>
        <dbReference type="Rhea" id="RHEA-COMP:9660"/>
        <dbReference type="Rhea" id="RHEA-COMP:9678"/>
        <dbReference type="ChEBI" id="CHEBI:29991"/>
        <dbReference type="ChEBI" id="CHEBI:30616"/>
        <dbReference type="ChEBI" id="CHEBI:33019"/>
        <dbReference type="ChEBI" id="CHEBI:78442"/>
        <dbReference type="ChEBI" id="CHEBI:78516"/>
        <dbReference type="ChEBI" id="CHEBI:456215"/>
        <dbReference type="EC" id="6.1.1.12"/>
    </reaction>
</comment>
<dbReference type="PRINTS" id="PR01042">
    <property type="entry name" value="TRNASYNTHASP"/>
</dbReference>
<dbReference type="EMBL" id="ACMP01000063">
    <property type="protein sequence ID" value="EEL71035.1"/>
    <property type="molecule type" value="Genomic_DNA"/>
</dbReference>
<keyword evidence="8 9" id="KW-0030">Aminoacyl-tRNA synthetase</keyword>
<dbReference type="InterPro" id="IPR004523">
    <property type="entry name" value="Asp-tRNA_synthase_2"/>
</dbReference>
<feature type="binding site" evidence="9">
    <location>
        <position position="214"/>
    </location>
    <ligand>
        <name>L-aspartate</name>
        <dbReference type="ChEBI" id="CHEBI:29991"/>
    </ligand>
</feature>
<evidence type="ECO:0000256" key="7">
    <source>
        <dbReference type="ARBA" id="ARBA00022917"/>
    </source>
</evidence>
<dbReference type="InterPro" id="IPR004365">
    <property type="entry name" value="NA-bd_OB_tRNA"/>
</dbReference>
<dbReference type="PANTHER" id="PTHR43450">
    <property type="entry name" value="ASPARTYL-TRNA SYNTHETASE"/>
    <property type="match status" value="1"/>
</dbReference>
<comment type="caution">
    <text evidence="11">The sequence shown here is derived from an EMBL/GenBank/DDBJ whole genome shotgun (WGS) entry which is preliminary data.</text>
</comment>
<comment type="function">
    <text evidence="9">Catalyzes the attachment of L-aspartate to tRNA(Asp) in a two-step reaction: L-aspartate is first activated by ATP to form Asp-AMP and then transferred to the acceptor end of tRNA(Asp).</text>
</comment>
<dbReference type="SUPFAM" id="SSF50249">
    <property type="entry name" value="Nucleic acid-binding proteins"/>
    <property type="match status" value="1"/>
</dbReference>
<dbReference type="GO" id="GO:0006422">
    <property type="term" value="P:aspartyl-tRNA aminoacylation"/>
    <property type="evidence" value="ECO:0007669"/>
    <property type="project" value="UniProtKB-UniRule"/>
</dbReference>
<evidence type="ECO:0000256" key="6">
    <source>
        <dbReference type="ARBA" id="ARBA00022840"/>
    </source>
</evidence>
<evidence type="ECO:0000256" key="2">
    <source>
        <dbReference type="ARBA" id="ARBA00005312"/>
    </source>
</evidence>
<comment type="subunit">
    <text evidence="9">Homodimer.</text>
</comment>
<keyword evidence="7 9" id="KW-0648">Protein biosynthesis</keyword>
<feature type="binding site" evidence="9">
    <location>
        <position position="360"/>
    </location>
    <ligand>
        <name>ATP</name>
        <dbReference type="ChEBI" id="CHEBI:30616"/>
    </ligand>
</feature>
<dbReference type="Pfam" id="PF00152">
    <property type="entry name" value="tRNA-synt_2"/>
    <property type="match status" value="1"/>
</dbReference>
<feature type="binding site" evidence="9">
    <location>
        <begin position="408"/>
        <end position="411"/>
    </location>
    <ligand>
        <name>ATP</name>
        <dbReference type="ChEBI" id="CHEBI:30616"/>
    </ligand>
</feature>
<evidence type="ECO:0000256" key="9">
    <source>
        <dbReference type="HAMAP-Rule" id="MF_02075"/>
    </source>
</evidence>